<feature type="compositionally biased region" description="Basic and acidic residues" evidence="1">
    <location>
        <begin position="184"/>
        <end position="193"/>
    </location>
</feature>
<sequence length="193" mass="21970">MGCAVPVHLFSLRRQCDFRRVQSARPLFQLLHRRGESAVATHRSAPFPRRRTRPGAARPRRSPDRRGEPELRRAVSFRNRPSRPDRQSRNRHGSGKLETVRRLCRSARHGLQLSDCLRRNSHFQNLGGAERAPGTADGGGNSSPGVVRRRDRKLHRLDRTNFAQYEDGNLPGGHSGLRSLRPAARTEWKRSIP</sequence>
<reference evidence="2" key="1">
    <citation type="submission" date="2019-08" db="EMBL/GenBank/DDBJ databases">
        <authorList>
            <person name="Kucharzyk K."/>
            <person name="Murdoch R.W."/>
            <person name="Higgins S."/>
            <person name="Loffler F."/>
        </authorList>
    </citation>
    <scope>NUCLEOTIDE SEQUENCE</scope>
</reference>
<organism evidence="2">
    <name type="scientific">bioreactor metagenome</name>
    <dbReference type="NCBI Taxonomy" id="1076179"/>
    <lineage>
        <taxon>unclassified sequences</taxon>
        <taxon>metagenomes</taxon>
        <taxon>ecological metagenomes</taxon>
    </lineage>
</organism>
<feature type="region of interest" description="Disordered" evidence="1">
    <location>
        <begin position="36"/>
        <end position="101"/>
    </location>
</feature>
<feature type="region of interest" description="Disordered" evidence="1">
    <location>
        <begin position="127"/>
        <end position="193"/>
    </location>
</feature>
<dbReference type="EMBL" id="VSSQ01068421">
    <property type="protein sequence ID" value="MPN20615.1"/>
    <property type="molecule type" value="Genomic_DNA"/>
</dbReference>
<accession>A0A645G1V7</accession>
<protein>
    <submittedName>
        <fullName evidence="2">Uncharacterized protein</fullName>
    </submittedName>
</protein>
<dbReference type="AlphaFoldDB" id="A0A645G1V7"/>
<proteinExistence type="predicted"/>
<evidence type="ECO:0000256" key="1">
    <source>
        <dbReference type="SAM" id="MobiDB-lite"/>
    </source>
</evidence>
<evidence type="ECO:0000313" key="2">
    <source>
        <dbReference type="EMBL" id="MPN20615.1"/>
    </source>
</evidence>
<feature type="compositionally biased region" description="Basic residues" evidence="1">
    <location>
        <begin position="147"/>
        <end position="156"/>
    </location>
</feature>
<comment type="caution">
    <text evidence="2">The sequence shown here is derived from an EMBL/GenBank/DDBJ whole genome shotgun (WGS) entry which is preliminary data.</text>
</comment>
<name>A0A645G1V7_9ZZZZ</name>
<gene>
    <name evidence="2" type="ORF">SDC9_167994</name>
</gene>
<feature type="compositionally biased region" description="Basic and acidic residues" evidence="1">
    <location>
        <begin position="61"/>
        <end position="73"/>
    </location>
</feature>